<feature type="region of interest" description="Disordered" evidence="1">
    <location>
        <begin position="188"/>
        <end position="211"/>
    </location>
</feature>
<evidence type="ECO:0000313" key="2">
    <source>
        <dbReference type="EMBL" id="EDR07539.1"/>
    </source>
</evidence>
<keyword evidence="3" id="KW-1185">Reference proteome</keyword>
<dbReference type="KEGG" id="lbc:LACBIDRAFT_298539"/>
<sequence length="945" mass="101858">MFDRSLRFRTGDFVCATEQLLQEVATAESTSLSQPTLAASMGQIEGGSSAISVLDPPSKASTASNTTKVSVGAGPLAAKPLNADLGTRTLPSLASATRPSKDVAPLLKDVDLTLCSSCARNYNHLGCRNCTPVVSLDSFPESKGGPLSPIFIPKAKVTVFYDDDSVDSSQTPEPFRNDFGTYRLISGRPLLPKTNSGSNSSPGPSLSGTTLYSPFTPSSVAMAPLERPPNSLMLDNVVEDHQRQAISLPISDHPPTFPDLAAERPVVSTLQKQPQQSAGRVPSSLPEELQILVDAYIHSVPVTVIAARSRVLDIWPNVSLAEEFVFAFLGYFKVLGVKEVPIEASQPKSLASGMSAGRVEWSFKLEWVSGGEEWLVAPTDNHIDYSRPWWDSEPTKAPEAPAQTTHHSELTLNATTTQMQQLEISPNKMPTWSLSIRMMIGNRAIKWRKRPTAYGIAWATFIIHRSHPTSWRRLVLVSCLAVNALPPGFALDLSIIRNPHDAQPLPLPYNTFPEGVQARVASWSDGVRTLTYTLDGLQKGVNLLELKSELPTAAAVPVIKHVFTCNMPSLQVAATQLFMDIQSSVVLSRTVEDGDAIFMYSCPMAHSPESKATQGKGKKSSVKSPTQQPLPCLVQAKDLLISKALAYAEVDCSLLEVDHLDAMAWATSGSQRGTYTAAATNKSVIMICLGCEVVLTLSPKGKAPQVVRKKTKLPKVSKKSKEGKKTTGKEREGKAKDQDPHLPTVPQPSALPDPSSVIGPVTQEMQMLDLDSLLTMEDDEEDIKPWPAPVASTSSIVPLFQSIGPFSFWPNPVAPSTLSAMMAPTSSFAPIAPAPVPASALLSDLDSLIRMDEGENDYQDNHTADVEMRDAEVSEPAMQPQLDPDAEEDEGPDKPDTENVVVTLVPGDVLVLSGAKFQYSIKRTGTSVLLIGSCNSESSVTALNE</sequence>
<accession>B0DD24</accession>
<dbReference type="Proteomes" id="UP000001194">
    <property type="component" value="Unassembled WGS sequence"/>
</dbReference>
<dbReference type="GeneID" id="6077641"/>
<feature type="region of interest" description="Disordered" evidence="1">
    <location>
        <begin position="872"/>
        <end position="899"/>
    </location>
</feature>
<protein>
    <submittedName>
        <fullName evidence="2">Predicted protein</fullName>
    </submittedName>
</protein>
<dbReference type="HOGENOM" id="CLU_311013_0_0_1"/>
<feature type="compositionally biased region" description="Basic and acidic residues" evidence="1">
    <location>
        <begin position="719"/>
        <end position="740"/>
    </location>
</feature>
<gene>
    <name evidence="2" type="ORF">LACBIDRAFT_298539</name>
</gene>
<dbReference type="RefSeq" id="XP_001881931.1">
    <property type="nucleotide sequence ID" value="XM_001881896.1"/>
</dbReference>
<feature type="compositionally biased region" description="Low complexity" evidence="1">
    <location>
        <begin position="194"/>
        <end position="211"/>
    </location>
</feature>
<organism evidence="3">
    <name type="scientific">Laccaria bicolor (strain S238N-H82 / ATCC MYA-4686)</name>
    <name type="common">Bicoloured deceiver</name>
    <name type="synonym">Laccaria laccata var. bicolor</name>
    <dbReference type="NCBI Taxonomy" id="486041"/>
    <lineage>
        <taxon>Eukaryota</taxon>
        <taxon>Fungi</taxon>
        <taxon>Dikarya</taxon>
        <taxon>Basidiomycota</taxon>
        <taxon>Agaricomycotina</taxon>
        <taxon>Agaricomycetes</taxon>
        <taxon>Agaricomycetidae</taxon>
        <taxon>Agaricales</taxon>
        <taxon>Agaricineae</taxon>
        <taxon>Hydnangiaceae</taxon>
        <taxon>Laccaria</taxon>
    </lineage>
</organism>
<proteinExistence type="predicted"/>
<dbReference type="AlphaFoldDB" id="B0DD24"/>
<reference evidence="2 3" key="1">
    <citation type="journal article" date="2008" name="Nature">
        <title>The genome of Laccaria bicolor provides insights into mycorrhizal symbiosis.</title>
        <authorList>
            <person name="Martin F."/>
            <person name="Aerts A."/>
            <person name="Ahren D."/>
            <person name="Brun A."/>
            <person name="Danchin E.G.J."/>
            <person name="Duchaussoy F."/>
            <person name="Gibon J."/>
            <person name="Kohler A."/>
            <person name="Lindquist E."/>
            <person name="Pereda V."/>
            <person name="Salamov A."/>
            <person name="Shapiro H.J."/>
            <person name="Wuyts J."/>
            <person name="Blaudez D."/>
            <person name="Buee M."/>
            <person name="Brokstein P."/>
            <person name="Canbaeck B."/>
            <person name="Cohen D."/>
            <person name="Courty P.E."/>
            <person name="Coutinho P.M."/>
            <person name="Delaruelle C."/>
            <person name="Detter J.C."/>
            <person name="Deveau A."/>
            <person name="DiFazio S."/>
            <person name="Duplessis S."/>
            <person name="Fraissinet-Tachet L."/>
            <person name="Lucic E."/>
            <person name="Frey-Klett P."/>
            <person name="Fourrey C."/>
            <person name="Feussner I."/>
            <person name="Gay G."/>
            <person name="Grimwood J."/>
            <person name="Hoegger P.J."/>
            <person name="Jain P."/>
            <person name="Kilaru S."/>
            <person name="Labbe J."/>
            <person name="Lin Y.C."/>
            <person name="Legue V."/>
            <person name="Le Tacon F."/>
            <person name="Marmeisse R."/>
            <person name="Melayah D."/>
            <person name="Montanini B."/>
            <person name="Muratet M."/>
            <person name="Nehls U."/>
            <person name="Niculita-Hirzel H."/>
            <person name="Oudot-Le Secq M.P."/>
            <person name="Peter M."/>
            <person name="Quesneville H."/>
            <person name="Rajashekar B."/>
            <person name="Reich M."/>
            <person name="Rouhier N."/>
            <person name="Schmutz J."/>
            <person name="Yin T."/>
            <person name="Chalot M."/>
            <person name="Henrissat B."/>
            <person name="Kuees U."/>
            <person name="Lucas S."/>
            <person name="Van de Peer Y."/>
            <person name="Podila G.K."/>
            <person name="Polle A."/>
            <person name="Pukkila P.J."/>
            <person name="Richardson P.M."/>
            <person name="Rouze P."/>
            <person name="Sanders I.R."/>
            <person name="Stajich J.E."/>
            <person name="Tunlid A."/>
            <person name="Tuskan G."/>
            <person name="Grigoriev I.V."/>
        </authorList>
    </citation>
    <scope>NUCLEOTIDE SEQUENCE [LARGE SCALE GENOMIC DNA]</scope>
    <source>
        <strain evidence="3">S238N-H82 / ATCC MYA-4686</strain>
    </source>
</reference>
<dbReference type="InParanoid" id="B0DD24"/>
<dbReference type="OrthoDB" id="3067994at2759"/>
<name>B0DD24_LACBS</name>
<evidence type="ECO:0000313" key="3">
    <source>
        <dbReference type="Proteomes" id="UP000001194"/>
    </source>
</evidence>
<evidence type="ECO:0000256" key="1">
    <source>
        <dbReference type="SAM" id="MobiDB-lite"/>
    </source>
</evidence>
<feature type="compositionally biased region" description="Basic residues" evidence="1">
    <location>
        <begin position="707"/>
        <end position="718"/>
    </location>
</feature>
<feature type="region of interest" description="Disordered" evidence="1">
    <location>
        <begin position="704"/>
        <end position="758"/>
    </location>
</feature>
<dbReference type="EMBL" id="DS547104">
    <property type="protein sequence ID" value="EDR07539.1"/>
    <property type="molecule type" value="Genomic_DNA"/>
</dbReference>